<organism evidence="1">
    <name type="scientific">viral metagenome</name>
    <dbReference type="NCBI Taxonomy" id="1070528"/>
    <lineage>
        <taxon>unclassified sequences</taxon>
        <taxon>metagenomes</taxon>
        <taxon>organismal metagenomes</taxon>
    </lineage>
</organism>
<dbReference type="Gene3D" id="3.40.50.300">
    <property type="entry name" value="P-loop containing nucleotide triphosphate hydrolases"/>
    <property type="match status" value="1"/>
</dbReference>
<dbReference type="AlphaFoldDB" id="A0A6C0KXT1"/>
<name>A0A6C0KXT1_9ZZZZ</name>
<proteinExistence type="predicted"/>
<dbReference type="InterPro" id="IPR027417">
    <property type="entry name" value="P-loop_NTPase"/>
</dbReference>
<reference evidence="1" key="1">
    <citation type="journal article" date="2020" name="Nature">
        <title>Giant virus diversity and host interactions through global metagenomics.</title>
        <authorList>
            <person name="Schulz F."/>
            <person name="Roux S."/>
            <person name="Paez-Espino D."/>
            <person name="Jungbluth S."/>
            <person name="Walsh D.A."/>
            <person name="Denef V.J."/>
            <person name="McMahon K.D."/>
            <person name="Konstantinidis K.T."/>
            <person name="Eloe-Fadrosh E.A."/>
            <person name="Kyrpides N.C."/>
            <person name="Woyke T."/>
        </authorList>
    </citation>
    <scope>NUCLEOTIDE SEQUENCE</scope>
    <source>
        <strain evidence="1">GVMAG-S-ERX555907-63</strain>
    </source>
</reference>
<evidence type="ECO:0008006" key="2">
    <source>
        <dbReference type="Google" id="ProtNLM"/>
    </source>
</evidence>
<dbReference type="EMBL" id="MN741018">
    <property type="protein sequence ID" value="QHU22782.1"/>
    <property type="molecule type" value="Genomic_DNA"/>
</dbReference>
<accession>A0A6C0KXT1</accession>
<dbReference type="InterPro" id="IPR040632">
    <property type="entry name" value="Sulfotransfer_4"/>
</dbReference>
<dbReference type="SUPFAM" id="SSF52540">
    <property type="entry name" value="P-loop containing nucleoside triphosphate hydrolases"/>
    <property type="match status" value="1"/>
</dbReference>
<evidence type="ECO:0000313" key="1">
    <source>
        <dbReference type="EMBL" id="QHU22782.1"/>
    </source>
</evidence>
<sequence length="194" mass="22842">MILLIGFPKSGTLSFYHLFKKLGYKTIHWCKGGGLGNNHLFIGRTIQKNKQKGLPLLNSLTKPDAITQMDVCISKTKCYWPQLVDYKQLYYENEDAIFILNKRDPHKILASFKRKGLHNRLYKFNPELIDDKTDEGFINFVKKHYKDVEDFFETQENAKFISYDIENDDIQKLSKYINIKNIDTFPRHNVSKNK</sequence>
<protein>
    <recommendedName>
        <fullName evidence="2">Sulfotransferase domain-containing protein</fullName>
    </recommendedName>
</protein>
<dbReference type="Pfam" id="PF17784">
    <property type="entry name" value="Sulfotransfer_4"/>
    <property type="match status" value="1"/>
</dbReference>